<organism evidence="12">
    <name type="scientific">Auxenochlorella protothecoides</name>
    <name type="common">Green microalga</name>
    <name type="synonym">Chlorella protothecoides</name>
    <dbReference type="NCBI Taxonomy" id="3075"/>
    <lineage>
        <taxon>Eukaryota</taxon>
        <taxon>Viridiplantae</taxon>
        <taxon>Chlorophyta</taxon>
        <taxon>core chlorophytes</taxon>
        <taxon>Trebouxiophyceae</taxon>
        <taxon>Chlorellales</taxon>
        <taxon>Chlorellaceae</taxon>
        <taxon>Auxenochlorella</taxon>
    </lineage>
</organism>
<protein>
    <recommendedName>
        <fullName evidence="11">V-ATPase proteolipid subunit C-like domain-containing protein</fullName>
    </recommendedName>
</protein>
<evidence type="ECO:0000259" key="11">
    <source>
        <dbReference type="Pfam" id="PF00137"/>
    </source>
</evidence>
<reference evidence="12" key="1">
    <citation type="submission" date="2015-08" db="EMBL/GenBank/DDBJ databases">
        <authorList>
            <person name="Babu N.S."/>
            <person name="Beckwith C.J."/>
            <person name="Beseler K.G."/>
            <person name="Brison A."/>
            <person name="Carone J.V."/>
            <person name="Caskin T.P."/>
            <person name="Diamond M."/>
            <person name="Durham M.E."/>
            <person name="Foxe J.M."/>
            <person name="Go M."/>
            <person name="Henderson B.A."/>
            <person name="Jones I.B."/>
            <person name="McGettigan J.A."/>
            <person name="Micheletti S.J."/>
            <person name="Nasrallah M.E."/>
            <person name="Ortiz D."/>
            <person name="Piller C.R."/>
            <person name="Privatt S.R."/>
            <person name="Schneider S.L."/>
            <person name="Sharp S."/>
            <person name="Smith T.C."/>
            <person name="Stanton J.D."/>
            <person name="Ullery H.E."/>
            <person name="Wilson R.J."/>
            <person name="Serrano M.G."/>
            <person name="Buck G."/>
            <person name="Lee V."/>
            <person name="Wang Y."/>
            <person name="Carvalho R."/>
            <person name="Voegtly L."/>
            <person name="Shi R."/>
            <person name="Duckworth R."/>
            <person name="Johnson A."/>
            <person name="Loviza R."/>
            <person name="Walstead R."/>
            <person name="Shah Z."/>
            <person name="Kiflezghi M."/>
            <person name="Wade K."/>
            <person name="Ball S.L."/>
            <person name="Bradley K.W."/>
            <person name="Asai D.J."/>
            <person name="Bowman C.A."/>
            <person name="Russell D.A."/>
            <person name="Pope W.H."/>
            <person name="Jacobs-Sera D."/>
            <person name="Hendrix R.W."/>
            <person name="Hatfull G.F."/>
        </authorList>
    </citation>
    <scope>NUCLEOTIDE SEQUENCE</scope>
</reference>
<dbReference type="PANTHER" id="PTHR10263">
    <property type="entry name" value="V-TYPE PROTON ATPASE PROTEOLIPID SUBUNIT"/>
    <property type="match status" value="1"/>
</dbReference>
<dbReference type="Gene3D" id="1.20.120.610">
    <property type="entry name" value="lithium bound rotor ring of v- atpase"/>
    <property type="match status" value="1"/>
</dbReference>
<feature type="transmembrane region" description="Helical" evidence="10">
    <location>
        <begin position="66"/>
        <end position="88"/>
    </location>
</feature>
<accession>A0A1D1ZXM5</accession>
<sequence length="181" mass="18694">MVFIWFVDVTYLFFLFQNISPYFWSSLGIALCVGLSVVGAAWGIFITGSSLMGAAQRVPRITSKNLISIIFCEAVAIYGVIVAIILQTKVEAVKPRDDGSYSLAAANAGYAILGAGSVTGWANLACGLSVGIVGSSAALSDAANATLFVKILVVEIFASALGLFGVIIGIIMAGNANFVGA</sequence>
<evidence type="ECO:0000256" key="3">
    <source>
        <dbReference type="ARBA" id="ARBA00007296"/>
    </source>
</evidence>
<name>A0A1D1ZXM5_AUXPR</name>
<dbReference type="InterPro" id="IPR035921">
    <property type="entry name" value="F/V-ATP_Csub_sf"/>
</dbReference>
<comment type="subcellular location">
    <subcellularLocation>
        <location evidence="2">Membrane</location>
        <topology evidence="2">Multi-pass membrane protein</topology>
    </subcellularLocation>
</comment>
<evidence type="ECO:0000256" key="10">
    <source>
        <dbReference type="RuleBase" id="RU363060"/>
    </source>
</evidence>
<dbReference type="CDD" id="cd18178">
    <property type="entry name" value="ATP-synt_Vo_c_ATP6F_rpt2"/>
    <property type="match status" value="1"/>
</dbReference>
<evidence type="ECO:0000256" key="1">
    <source>
        <dbReference type="ARBA" id="ARBA00002481"/>
    </source>
</evidence>
<dbReference type="AlphaFoldDB" id="A0A1D1ZXM5"/>
<dbReference type="InterPro" id="IPR002379">
    <property type="entry name" value="ATPase_proteolipid_c-like_dom"/>
</dbReference>
<comment type="subunit">
    <text evidence="10">V-ATPase is a heteromultimeric enzyme composed of a peripheral catalytic V1 complex attached to an integral membrane V0 proton pore complex.</text>
</comment>
<proteinExistence type="inferred from homology"/>
<dbReference type="CDD" id="cd18177">
    <property type="entry name" value="ATP-synt_Vo_c_ATP6F_rpt1"/>
    <property type="match status" value="1"/>
</dbReference>
<feature type="transmembrane region" description="Helical" evidence="10">
    <location>
        <begin position="108"/>
        <end position="135"/>
    </location>
</feature>
<feature type="transmembrane region" description="Helical" evidence="10">
    <location>
        <begin position="147"/>
        <end position="173"/>
    </location>
</feature>
<dbReference type="PRINTS" id="PR00122">
    <property type="entry name" value="VACATPASE"/>
</dbReference>
<dbReference type="GO" id="GO:0046961">
    <property type="term" value="F:proton-transporting ATPase activity, rotational mechanism"/>
    <property type="evidence" value="ECO:0007669"/>
    <property type="project" value="InterPro"/>
</dbReference>
<keyword evidence="9 10" id="KW-0472">Membrane</keyword>
<evidence type="ECO:0000256" key="8">
    <source>
        <dbReference type="ARBA" id="ARBA00023065"/>
    </source>
</evidence>
<dbReference type="InterPro" id="IPR000245">
    <property type="entry name" value="ATPase_proteolipid_csu"/>
</dbReference>
<evidence type="ECO:0000256" key="4">
    <source>
        <dbReference type="ARBA" id="ARBA00022448"/>
    </source>
</evidence>
<gene>
    <name evidence="12" type="ORF">g.10581</name>
</gene>
<keyword evidence="7 10" id="KW-1133">Transmembrane helix</keyword>
<evidence type="ECO:0000256" key="5">
    <source>
        <dbReference type="ARBA" id="ARBA00022692"/>
    </source>
</evidence>
<dbReference type="GO" id="GO:0033179">
    <property type="term" value="C:proton-transporting V-type ATPase, V0 domain"/>
    <property type="evidence" value="ECO:0007669"/>
    <property type="project" value="InterPro"/>
</dbReference>
<keyword evidence="5 10" id="KW-0812">Transmembrane</keyword>
<evidence type="ECO:0000256" key="9">
    <source>
        <dbReference type="ARBA" id="ARBA00023136"/>
    </source>
</evidence>
<feature type="domain" description="V-ATPase proteolipid subunit C-like" evidence="11">
    <location>
        <begin position="113"/>
        <end position="172"/>
    </location>
</feature>
<comment type="function">
    <text evidence="1 10">Proton-conducting pore forming subunit of the membrane integral V0 complex of vacuolar ATPase. V-ATPase is responsible for acidifying a variety of intracellular compartments in eukaryotic cells.</text>
</comment>
<evidence type="ECO:0000256" key="2">
    <source>
        <dbReference type="ARBA" id="ARBA00004141"/>
    </source>
</evidence>
<evidence type="ECO:0000256" key="7">
    <source>
        <dbReference type="ARBA" id="ARBA00022989"/>
    </source>
</evidence>
<feature type="domain" description="V-ATPase proteolipid subunit C-like" evidence="11">
    <location>
        <begin position="27"/>
        <end position="86"/>
    </location>
</feature>
<keyword evidence="8 10" id="KW-0406">Ion transport</keyword>
<evidence type="ECO:0000313" key="12">
    <source>
        <dbReference type="EMBL" id="JAT71708.1"/>
    </source>
</evidence>
<dbReference type="Pfam" id="PF00137">
    <property type="entry name" value="ATP-synt_C"/>
    <property type="match status" value="2"/>
</dbReference>
<dbReference type="SUPFAM" id="SSF81333">
    <property type="entry name" value="F1F0 ATP synthase subunit C"/>
    <property type="match status" value="2"/>
</dbReference>
<comment type="similarity">
    <text evidence="3 10">Belongs to the V-ATPase proteolipid subunit family.</text>
</comment>
<keyword evidence="6" id="KW-0375">Hydrogen ion transport</keyword>
<feature type="transmembrane region" description="Helical" evidence="10">
    <location>
        <begin position="22"/>
        <end position="45"/>
    </location>
</feature>
<evidence type="ECO:0000256" key="6">
    <source>
        <dbReference type="ARBA" id="ARBA00022781"/>
    </source>
</evidence>
<dbReference type="FunFam" id="1.20.120.610:FF:000002">
    <property type="entry name" value="V-type proton ATPase proteolipid subunit"/>
    <property type="match status" value="1"/>
</dbReference>
<dbReference type="EMBL" id="GDKF01006914">
    <property type="protein sequence ID" value="JAT71708.1"/>
    <property type="molecule type" value="Transcribed_RNA"/>
</dbReference>
<keyword evidence="4 10" id="KW-0813">Transport</keyword>